<feature type="compositionally biased region" description="Basic and acidic residues" evidence="1">
    <location>
        <begin position="326"/>
        <end position="335"/>
    </location>
</feature>
<comment type="caution">
    <text evidence="2">The sequence shown here is derived from an EMBL/GenBank/DDBJ whole genome shotgun (WGS) entry which is preliminary data.</text>
</comment>
<feature type="compositionally biased region" description="Polar residues" evidence="1">
    <location>
        <begin position="294"/>
        <end position="305"/>
    </location>
</feature>
<feature type="region of interest" description="Disordered" evidence="1">
    <location>
        <begin position="294"/>
        <end position="367"/>
    </location>
</feature>
<reference evidence="2" key="2">
    <citation type="submission" date="2023-06" db="EMBL/GenBank/DDBJ databases">
        <authorList>
            <consortium name="Lawrence Berkeley National Laboratory"/>
            <person name="Haridas S."/>
            <person name="Hensen N."/>
            <person name="Bonometti L."/>
            <person name="Westerberg I."/>
            <person name="Brannstrom I.O."/>
            <person name="Guillou S."/>
            <person name="Cros-Aarteil S."/>
            <person name="Calhoun S."/>
            <person name="Kuo A."/>
            <person name="Mondo S."/>
            <person name="Pangilinan J."/>
            <person name="Riley R."/>
            <person name="Labutti K."/>
            <person name="Andreopoulos B."/>
            <person name="Lipzen A."/>
            <person name="Chen C."/>
            <person name="Yanf M."/>
            <person name="Daum C."/>
            <person name="Ng V."/>
            <person name="Clum A."/>
            <person name="Steindorff A."/>
            <person name="Ohm R."/>
            <person name="Martin F."/>
            <person name="Silar P."/>
            <person name="Natvig D."/>
            <person name="Lalanne C."/>
            <person name="Gautier V."/>
            <person name="Ament-Velasquez S.L."/>
            <person name="Kruys A."/>
            <person name="Hutchinson M.I."/>
            <person name="Powell A.J."/>
            <person name="Barry K."/>
            <person name="Miller A.N."/>
            <person name="Grigoriev I.V."/>
            <person name="Debuchy R."/>
            <person name="Gladieux P."/>
            <person name="Thoren M.H."/>
            <person name="Johannesson H."/>
        </authorList>
    </citation>
    <scope>NUCLEOTIDE SEQUENCE</scope>
    <source>
        <strain evidence="2">CBS 958.72</strain>
    </source>
</reference>
<dbReference type="AlphaFoldDB" id="A0AAE0KDH9"/>
<proteinExistence type="predicted"/>
<evidence type="ECO:0000256" key="1">
    <source>
        <dbReference type="SAM" id="MobiDB-lite"/>
    </source>
</evidence>
<feature type="compositionally biased region" description="Basic residues" evidence="1">
    <location>
        <begin position="314"/>
        <end position="325"/>
    </location>
</feature>
<dbReference type="Proteomes" id="UP001287356">
    <property type="component" value="Unassembled WGS sequence"/>
</dbReference>
<dbReference type="EMBL" id="JAULSN010000004">
    <property type="protein sequence ID" value="KAK3374212.1"/>
    <property type="molecule type" value="Genomic_DNA"/>
</dbReference>
<organism evidence="2 3">
    <name type="scientific">Lasiosphaeria ovina</name>
    <dbReference type="NCBI Taxonomy" id="92902"/>
    <lineage>
        <taxon>Eukaryota</taxon>
        <taxon>Fungi</taxon>
        <taxon>Dikarya</taxon>
        <taxon>Ascomycota</taxon>
        <taxon>Pezizomycotina</taxon>
        <taxon>Sordariomycetes</taxon>
        <taxon>Sordariomycetidae</taxon>
        <taxon>Sordariales</taxon>
        <taxon>Lasiosphaeriaceae</taxon>
        <taxon>Lasiosphaeria</taxon>
    </lineage>
</organism>
<reference evidence="2" key="1">
    <citation type="journal article" date="2023" name="Mol. Phylogenet. Evol.">
        <title>Genome-scale phylogeny and comparative genomics of the fungal order Sordariales.</title>
        <authorList>
            <person name="Hensen N."/>
            <person name="Bonometti L."/>
            <person name="Westerberg I."/>
            <person name="Brannstrom I.O."/>
            <person name="Guillou S."/>
            <person name="Cros-Aarteil S."/>
            <person name="Calhoun S."/>
            <person name="Haridas S."/>
            <person name="Kuo A."/>
            <person name="Mondo S."/>
            <person name="Pangilinan J."/>
            <person name="Riley R."/>
            <person name="LaButti K."/>
            <person name="Andreopoulos B."/>
            <person name="Lipzen A."/>
            <person name="Chen C."/>
            <person name="Yan M."/>
            <person name="Daum C."/>
            <person name="Ng V."/>
            <person name="Clum A."/>
            <person name="Steindorff A."/>
            <person name="Ohm R.A."/>
            <person name="Martin F."/>
            <person name="Silar P."/>
            <person name="Natvig D.O."/>
            <person name="Lalanne C."/>
            <person name="Gautier V."/>
            <person name="Ament-Velasquez S.L."/>
            <person name="Kruys A."/>
            <person name="Hutchinson M.I."/>
            <person name="Powell A.J."/>
            <person name="Barry K."/>
            <person name="Miller A.N."/>
            <person name="Grigoriev I.V."/>
            <person name="Debuchy R."/>
            <person name="Gladieux P."/>
            <person name="Hiltunen Thoren M."/>
            <person name="Johannesson H."/>
        </authorList>
    </citation>
    <scope>NUCLEOTIDE SEQUENCE</scope>
    <source>
        <strain evidence="2">CBS 958.72</strain>
    </source>
</reference>
<feature type="compositionally biased region" description="Acidic residues" evidence="1">
    <location>
        <begin position="347"/>
        <end position="367"/>
    </location>
</feature>
<accession>A0AAE0KDH9</accession>
<evidence type="ECO:0000313" key="2">
    <source>
        <dbReference type="EMBL" id="KAK3374212.1"/>
    </source>
</evidence>
<gene>
    <name evidence="2" type="ORF">B0T24DRAFT_667305</name>
</gene>
<name>A0AAE0KDH9_9PEZI</name>
<protein>
    <submittedName>
        <fullName evidence="2">Uncharacterized protein</fullName>
    </submittedName>
</protein>
<sequence>MDGQNKIIVRKPGANPSSEEDGDPKVREVAQTRQWLQELLKSKRNGQRVMSPATERRAKELVALCDSKELNATTLEAVRFATEEMEKRLELDEKYAPALERIRQLEVDSFRLRYGDYLAAYMHHVRKNARILDRWDHDNFPVNTVQLVPPPVRTNPEAWQFFMSQRWTDIYVRLYKEETEWRTLDDPTDPNVCKAPLTQLLYIIASRTDQRAVDIYHTIGAYSRRNEVAHSAFGDYAKQHMVYEMKNELEKDLRNLAKAPKACQRDVPAIKKAILSTASKYFDPFVWDDETQMVTTAQQRPQSEISAPPEDTPHKKKKQERKAKKAREETARDESNTDGAGQGGGRDEEEEELMDFGDLFYEEVGEN</sequence>
<feature type="region of interest" description="Disordered" evidence="1">
    <location>
        <begin position="1"/>
        <end position="26"/>
    </location>
</feature>
<evidence type="ECO:0000313" key="3">
    <source>
        <dbReference type="Proteomes" id="UP001287356"/>
    </source>
</evidence>
<keyword evidence="3" id="KW-1185">Reference proteome</keyword>